<sequence>MTAQLEAALAGRARSGAYAGEFPLHPRSVAPKPLTFQLNIRQMRSTLLFSLLLLTTFTSAQTFRVNLPAGLADKPLDGRLLLMLTPAEAEGEPRFQISDGPNTGQVFGMDVDGWKPGSAISLDASAVGYPLTKMDELPAGAYTVQALLHVYETFKRADGHTVKLPMDRGEGQQWNRAPGNLLSTPRRITVDKNTTVTVDFDQRIAPIEPAKDTEWIKHVQIRSKLLSDFWGRDMYVGAHVLLPAGWAEHPEVKYPLAIMHGHFPQDFGGFRTTPPDETIPCEYSERFGLDCYNRIVQQEAHDFYKAWTGPDFPRVLAIKIQHANPYYDDSYAVNSQNLGPYGDALTYELIPYIEKKFRGIGESWARFVYGGSTGGWEALAVQVLYPDEYGSCYAACPDPIDFRAYTVVDLYKDKNAYFLDSKLKRTERPGRRDSLGHVSTTLREMNQREHALGSKSRSGQQWDIWEAVYSPVGEDGYPKRIWDKMSGEIDHEVAKHWKENYDLSYIMKRDWATLGPKLAGKVNIYCGDMDNYYLNNAVYLAEEFLESTTTPYYNGEVAYGDRAEHCWNGDSTEPNAITRLRYHRMFIPKWAKTVGVLAPKGADLTSWRY</sequence>
<evidence type="ECO:0000313" key="1">
    <source>
        <dbReference type="EMBL" id="SER44606.1"/>
    </source>
</evidence>
<dbReference type="Pfam" id="PF00756">
    <property type="entry name" value="Esterase"/>
    <property type="match status" value="1"/>
</dbReference>
<dbReference type="EMBL" id="FOFB01000044">
    <property type="protein sequence ID" value="SER44606.1"/>
    <property type="molecule type" value="Genomic_DNA"/>
</dbReference>
<dbReference type="InterPro" id="IPR029058">
    <property type="entry name" value="AB_hydrolase_fold"/>
</dbReference>
<keyword evidence="2" id="KW-1185">Reference proteome</keyword>
<dbReference type="Gene3D" id="3.40.50.1820">
    <property type="entry name" value="alpha/beta hydrolase"/>
    <property type="match status" value="1"/>
</dbReference>
<dbReference type="PANTHER" id="PTHR48098">
    <property type="entry name" value="ENTEROCHELIN ESTERASE-RELATED"/>
    <property type="match status" value="1"/>
</dbReference>
<dbReference type="AlphaFoldDB" id="A0A1H9P8S4"/>
<dbReference type="InterPro" id="IPR000801">
    <property type="entry name" value="Esterase-like"/>
</dbReference>
<evidence type="ECO:0000313" key="2">
    <source>
        <dbReference type="Proteomes" id="UP000199021"/>
    </source>
</evidence>
<dbReference type="STRING" id="478744.SAMN05444359_1449"/>
<dbReference type="InterPro" id="IPR050583">
    <property type="entry name" value="Mycobacterial_A85_antigen"/>
</dbReference>
<dbReference type="InParanoid" id="A0A1H9P8S4"/>
<gene>
    <name evidence="1" type="ORF">SAMN05444359_1449</name>
</gene>
<accession>A0A1H9P8S4</accession>
<dbReference type="SUPFAM" id="SSF53474">
    <property type="entry name" value="alpha/beta-Hydrolases"/>
    <property type="match status" value="1"/>
</dbReference>
<protein>
    <submittedName>
        <fullName evidence="1">Putative esterase</fullName>
    </submittedName>
</protein>
<name>A0A1H9P8S4_9BACT</name>
<dbReference type="PANTHER" id="PTHR48098:SF3">
    <property type="entry name" value="IRON(III) ENTEROBACTIN ESTERASE"/>
    <property type="match status" value="1"/>
</dbReference>
<proteinExistence type="predicted"/>
<dbReference type="Proteomes" id="UP000199021">
    <property type="component" value="Unassembled WGS sequence"/>
</dbReference>
<reference evidence="2" key="1">
    <citation type="submission" date="2016-10" db="EMBL/GenBank/DDBJ databases">
        <authorList>
            <person name="Varghese N."/>
            <person name="Submissions S."/>
        </authorList>
    </citation>
    <scope>NUCLEOTIDE SEQUENCE [LARGE SCALE GENOMIC DNA]</scope>
    <source>
        <strain evidence="2">DSM 24740</strain>
    </source>
</reference>
<organism evidence="1 2">
    <name type="scientific">Neolewinella agarilytica</name>
    <dbReference type="NCBI Taxonomy" id="478744"/>
    <lineage>
        <taxon>Bacteria</taxon>
        <taxon>Pseudomonadati</taxon>
        <taxon>Bacteroidota</taxon>
        <taxon>Saprospiria</taxon>
        <taxon>Saprospirales</taxon>
        <taxon>Lewinellaceae</taxon>
        <taxon>Neolewinella</taxon>
    </lineage>
</organism>